<protein>
    <recommendedName>
        <fullName evidence="1">Methyltransferase domain-containing protein</fullName>
    </recommendedName>
</protein>
<evidence type="ECO:0000259" key="1">
    <source>
        <dbReference type="Pfam" id="PF13847"/>
    </source>
</evidence>
<name>A0A814YZ24_9BILA</name>
<evidence type="ECO:0000313" key="3">
    <source>
        <dbReference type="EMBL" id="CAF3998328.1"/>
    </source>
</evidence>
<dbReference type="Gene3D" id="3.40.50.150">
    <property type="entry name" value="Vaccinia Virus protein VP39"/>
    <property type="match status" value="1"/>
</dbReference>
<dbReference type="EMBL" id="CAJOBC010009863">
    <property type="protein sequence ID" value="CAF3998328.1"/>
    <property type="molecule type" value="Genomic_DNA"/>
</dbReference>
<evidence type="ECO:0000313" key="4">
    <source>
        <dbReference type="Proteomes" id="UP000663829"/>
    </source>
</evidence>
<dbReference type="InterPro" id="IPR025714">
    <property type="entry name" value="Methyltranfer_dom"/>
</dbReference>
<dbReference type="AlphaFoldDB" id="A0A814YZ24"/>
<gene>
    <name evidence="2" type="ORF">GPM918_LOCUS25414</name>
    <name evidence="3" type="ORF">SRO942_LOCUS25421</name>
</gene>
<dbReference type="OrthoDB" id="10017101at2759"/>
<dbReference type="SUPFAM" id="SSF53335">
    <property type="entry name" value="S-adenosyl-L-methionine-dependent methyltransferases"/>
    <property type="match status" value="1"/>
</dbReference>
<dbReference type="Proteomes" id="UP000681722">
    <property type="component" value="Unassembled WGS sequence"/>
</dbReference>
<dbReference type="Pfam" id="PF13847">
    <property type="entry name" value="Methyltransf_31"/>
    <property type="match status" value="1"/>
</dbReference>
<dbReference type="CDD" id="cd02440">
    <property type="entry name" value="AdoMet_MTases"/>
    <property type="match status" value="1"/>
</dbReference>
<keyword evidence="4" id="KW-1185">Reference proteome</keyword>
<dbReference type="Proteomes" id="UP000663829">
    <property type="component" value="Unassembled WGS sequence"/>
</dbReference>
<dbReference type="PANTHER" id="PTHR43861">
    <property type="entry name" value="TRANS-ACONITATE 2-METHYLTRANSFERASE-RELATED"/>
    <property type="match status" value="1"/>
</dbReference>
<feature type="domain" description="Methyltransferase" evidence="1">
    <location>
        <begin position="64"/>
        <end position="186"/>
    </location>
</feature>
<dbReference type="InterPro" id="IPR029063">
    <property type="entry name" value="SAM-dependent_MTases_sf"/>
</dbReference>
<reference evidence="2" key="1">
    <citation type="submission" date="2021-02" db="EMBL/GenBank/DDBJ databases">
        <authorList>
            <person name="Nowell W R."/>
        </authorList>
    </citation>
    <scope>NUCLEOTIDE SEQUENCE</scope>
</reference>
<evidence type="ECO:0000313" key="2">
    <source>
        <dbReference type="EMBL" id="CAF1235964.1"/>
    </source>
</evidence>
<proteinExistence type="predicted"/>
<sequence>MSLYCTRATYGYFIHIKSFIHKPTLYMSPHIGNDVEEQYLLQRHDRPTRSKEQSDLMIELLDLHPDMIVADVGAGTGRIAFKLAKQVAPNGTVYASEIHSSLLRQIVTNAKEQHIKNIIPILATIKRPNLPYNLFDLIIMVKVYHEVSHPVPTLKGLRKALKRNGRLILIENRPVDSTKSVYNDHTMSVSQAKLELEANGFKFIKVIELYPWQNMIIFEKRLKHRRPIKSSRL</sequence>
<comment type="caution">
    <text evidence="2">The sequence shown here is derived from an EMBL/GenBank/DDBJ whole genome shotgun (WGS) entry which is preliminary data.</text>
</comment>
<accession>A0A814YZ24</accession>
<dbReference type="EMBL" id="CAJNOQ010009856">
    <property type="protein sequence ID" value="CAF1235964.1"/>
    <property type="molecule type" value="Genomic_DNA"/>
</dbReference>
<organism evidence="2 4">
    <name type="scientific">Didymodactylos carnosus</name>
    <dbReference type="NCBI Taxonomy" id="1234261"/>
    <lineage>
        <taxon>Eukaryota</taxon>
        <taxon>Metazoa</taxon>
        <taxon>Spiralia</taxon>
        <taxon>Gnathifera</taxon>
        <taxon>Rotifera</taxon>
        <taxon>Eurotatoria</taxon>
        <taxon>Bdelloidea</taxon>
        <taxon>Philodinida</taxon>
        <taxon>Philodinidae</taxon>
        <taxon>Didymodactylos</taxon>
    </lineage>
</organism>